<proteinExistence type="predicted"/>
<organism evidence="2 4">
    <name type="scientific">Aequorivita flava</name>
    <dbReference type="NCBI Taxonomy" id="3114371"/>
    <lineage>
        <taxon>Bacteria</taxon>
        <taxon>Pseudomonadati</taxon>
        <taxon>Bacteroidota</taxon>
        <taxon>Flavobacteriia</taxon>
        <taxon>Flavobacteriales</taxon>
        <taxon>Flavobacteriaceae</taxon>
        <taxon>Aequorivita</taxon>
    </lineage>
</organism>
<reference evidence="2 5" key="1">
    <citation type="submission" date="2024-01" db="EMBL/GenBank/DDBJ databases">
        <title>Aequorivita flavus sp. nov., isolated from deep-sea sediment.</title>
        <authorList>
            <person name="Chen X."/>
        </authorList>
    </citation>
    <scope>NUCLEOTIDE SEQUENCE</scope>
    <source>
        <strain evidence="2">MCCC 1A16923</strain>
        <strain evidence="3 5">MCCC 1A16935</strain>
    </source>
</reference>
<feature type="domain" description="NrS-1 polymerase-like helicase" evidence="1">
    <location>
        <begin position="127"/>
        <end position="232"/>
    </location>
</feature>
<evidence type="ECO:0000259" key="1">
    <source>
        <dbReference type="Pfam" id="PF19263"/>
    </source>
</evidence>
<evidence type="ECO:0000313" key="2">
    <source>
        <dbReference type="EMBL" id="MEM0519660.1"/>
    </source>
</evidence>
<evidence type="ECO:0000313" key="5">
    <source>
        <dbReference type="Proteomes" id="UP001390963"/>
    </source>
</evidence>
<dbReference type="AlphaFoldDB" id="A0AB35YUZ5"/>
<evidence type="ECO:0000313" key="3">
    <source>
        <dbReference type="EMBL" id="MEM0574833.1"/>
    </source>
</evidence>
<protein>
    <submittedName>
        <fullName evidence="2">Primase-helicase family protein</fullName>
    </submittedName>
</protein>
<dbReference type="InterPro" id="IPR027417">
    <property type="entry name" value="P-loop_NTPase"/>
</dbReference>
<comment type="caution">
    <text evidence="2">The sequence shown here is derived from an EMBL/GenBank/DDBJ whole genome shotgun (WGS) entry which is preliminary data.</text>
</comment>
<dbReference type="RefSeq" id="WP_342688073.1">
    <property type="nucleotide sequence ID" value="NZ_JAZBJM010000021.1"/>
</dbReference>
<dbReference type="Proteomes" id="UP001388259">
    <property type="component" value="Unassembled WGS sequence"/>
</dbReference>
<accession>A0AB35YUZ5</accession>
<sequence>MKYLRIGTDYYKVVEKPTLNGTTNSTIIPWKRFTIVDDHGKEFLKDIPKYEGFTVQPSHCDYKKEVKGFYNKYMPLSHNITKEYDEYKFPVTLKFLQHIFGEQYEIGIDYLTILWQRPIQILPILCLVSDERNTGKTTFLNWLKLVFQDNMTINKNEDFRSRFNSDWSEKLIVAIDEVLLDRREDSERIKNLSTAAVYKTESKGKDKTETLFFGKFVLCSNNEHNFIFIDEKEIRYWIRKIPKLESSNPDLMEILEEELPMFISYINQRNVISPKKTRMWFTKEQIRTEALDVLVKGTKYSFEKEMILLLQEMFEDFEQESICLSYNDLINLFKETNQRVSRREISQLVVQKWKMEHQNSSYDFYYKTIDPKTSDWTMGTINKKGRYFRFEKDFINNR</sequence>
<keyword evidence="5" id="KW-1185">Reference proteome</keyword>
<evidence type="ECO:0000313" key="4">
    <source>
        <dbReference type="Proteomes" id="UP001388259"/>
    </source>
</evidence>
<dbReference type="EMBL" id="JBANCF010000024">
    <property type="protein sequence ID" value="MEM0574833.1"/>
    <property type="molecule type" value="Genomic_DNA"/>
</dbReference>
<dbReference type="InterPro" id="IPR045455">
    <property type="entry name" value="NrS-1_pol-like_helicase"/>
</dbReference>
<dbReference type="Gene3D" id="3.40.50.300">
    <property type="entry name" value="P-loop containing nucleotide triphosphate hydrolases"/>
    <property type="match status" value="1"/>
</dbReference>
<dbReference type="Pfam" id="PF19263">
    <property type="entry name" value="DUF5906"/>
    <property type="match status" value="1"/>
</dbReference>
<name>A0AB35YUZ5_9FLAO</name>
<gene>
    <name evidence="3" type="ORF">VZD24_15010</name>
    <name evidence="2" type="ORF">VZD85_14960</name>
</gene>
<dbReference type="Proteomes" id="UP001390963">
    <property type="component" value="Unassembled WGS sequence"/>
</dbReference>
<dbReference type="EMBL" id="JAZBJM010000021">
    <property type="protein sequence ID" value="MEM0519660.1"/>
    <property type="molecule type" value="Genomic_DNA"/>
</dbReference>